<keyword evidence="9" id="KW-0472">Membrane</keyword>
<organism evidence="11 12">
    <name type="scientific">Microbacterium plantarum</name>
    <dbReference type="NCBI Taxonomy" id="1816425"/>
    <lineage>
        <taxon>Bacteria</taxon>
        <taxon>Bacillati</taxon>
        <taxon>Actinomycetota</taxon>
        <taxon>Actinomycetes</taxon>
        <taxon>Micrococcales</taxon>
        <taxon>Microbacteriaceae</taxon>
        <taxon>Microbacterium</taxon>
    </lineage>
</organism>
<feature type="transmembrane region" description="Helical" evidence="9">
    <location>
        <begin position="29"/>
        <end position="46"/>
    </location>
</feature>
<dbReference type="InterPro" id="IPR050482">
    <property type="entry name" value="Sensor_HK_TwoCompSys"/>
</dbReference>
<dbReference type="InterPro" id="IPR011712">
    <property type="entry name" value="Sig_transdc_His_kin_sub3_dim/P"/>
</dbReference>
<evidence type="ECO:0000313" key="11">
    <source>
        <dbReference type="EMBL" id="MFB8892365.1"/>
    </source>
</evidence>
<evidence type="ECO:0000256" key="1">
    <source>
        <dbReference type="ARBA" id="ARBA00000085"/>
    </source>
</evidence>
<dbReference type="EMBL" id="JBHLHV010000001">
    <property type="protein sequence ID" value="MFB8892365.1"/>
    <property type="molecule type" value="Genomic_DNA"/>
</dbReference>
<name>A0ABV5EQX2_9MICO</name>
<dbReference type="GO" id="GO:0016301">
    <property type="term" value="F:kinase activity"/>
    <property type="evidence" value="ECO:0007669"/>
    <property type="project" value="UniProtKB-KW"/>
</dbReference>
<proteinExistence type="predicted"/>
<feature type="transmembrane region" description="Helical" evidence="9">
    <location>
        <begin position="115"/>
        <end position="136"/>
    </location>
</feature>
<dbReference type="PANTHER" id="PTHR24421">
    <property type="entry name" value="NITRATE/NITRITE SENSOR PROTEIN NARX-RELATED"/>
    <property type="match status" value="1"/>
</dbReference>
<keyword evidence="3" id="KW-0597">Phosphoprotein</keyword>
<keyword evidence="9" id="KW-1133">Transmembrane helix</keyword>
<reference evidence="11 12" key="1">
    <citation type="submission" date="2024-08" db="EMBL/GenBank/DDBJ databases">
        <title>Heavy metals resistant antinobacteria isolated from wastewater.</title>
        <authorList>
            <person name="Roman Ponce B."/>
            <person name="Blanco Mercado M.A."/>
            <person name="Avila Aldana I.N."/>
            <person name="Morales Arrieta S."/>
        </authorList>
    </citation>
    <scope>NUCLEOTIDE SEQUENCE [LARGE SCALE GENOMIC DNA]</scope>
    <source>
        <strain evidence="12">sma-1</strain>
    </source>
</reference>
<dbReference type="SUPFAM" id="SSF55874">
    <property type="entry name" value="ATPase domain of HSP90 chaperone/DNA topoisomerase II/histidine kinase"/>
    <property type="match status" value="1"/>
</dbReference>
<dbReference type="Pfam" id="PF07730">
    <property type="entry name" value="HisKA_3"/>
    <property type="match status" value="1"/>
</dbReference>
<dbReference type="Gene3D" id="3.30.565.10">
    <property type="entry name" value="Histidine kinase-like ATPase, C-terminal domain"/>
    <property type="match status" value="1"/>
</dbReference>
<dbReference type="Proteomes" id="UP001589643">
    <property type="component" value="Unassembled WGS sequence"/>
</dbReference>
<accession>A0ABV5EQX2</accession>
<dbReference type="InterPro" id="IPR036890">
    <property type="entry name" value="HATPase_C_sf"/>
</dbReference>
<evidence type="ECO:0000256" key="7">
    <source>
        <dbReference type="ARBA" id="ARBA00022840"/>
    </source>
</evidence>
<feature type="transmembrane region" description="Helical" evidence="9">
    <location>
        <begin position="53"/>
        <end position="71"/>
    </location>
</feature>
<evidence type="ECO:0000259" key="10">
    <source>
        <dbReference type="Pfam" id="PF07730"/>
    </source>
</evidence>
<keyword evidence="7" id="KW-0067">ATP-binding</keyword>
<evidence type="ECO:0000256" key="9">
    <source>
        <dbReference type="SAM" id="Phobius"/>
    </source>
</evidence>
<keyword evidence="12" id="KW-1185">Reference proteome</keyword>
<dbReference type="PANTHER" id="PTHR24421:SF10">
    <property type="entry name" value="NITRATE_NITRITE SENSOR PROTEIN NARQ"/>
    <property type="match status" value="1"/>
</dbReference>
<dbReference type="EC" id="2.7.13.3" evidence="2"/>
<keyword evidence="6 11" id="KW-0418">Kinase</keyword>
<evidence type="ECO:0000256" key="2">
    <source>
        <dbReference type="ARBA" id="ARBA00012438"/>
    </source>
</evidence>
<feature type="domain" description="Signal transduction histidine kinase subgroup 3 dimerisation and phosphoacceptor" evidence="10">
    <location>
        <begin position="187"/>
        <end position="248"/>
    </location>
</feature>
<sequence>MAERVLLPTRQSRGAIPSVPALTGIERRAILSIVVVAVVTGILLAITRGGDDALQATFEVVVTALFAGFVISPPATIIAFAASMGLSLLVGSSTEMLLALAVATGFAARTAGTRLLAAYVGLLLVSVAAAVFSAASDQLSTIVIYLLLATVSGGIGLLLRFARSREQRLREELARQTIIEQEVRQSERLLIADELHDVVSRDLTVIVMQSELMSLEAGTVSLHESQVTIRDAARRALRDLHRLVSRVQNERADTSTPESLRVALHEAERDLMRAGFPHSISVADGADELPQIIDTTVARMVRESVTNILKHAAPGPVSVSVDIVDDVVRLHVRSTLGRRRALTPLPSSGYGSIRMRERATLLGGGFDSRREGREWVVTAALPIA</sequence>
<keyword evidence="4" id="KW-0808">Transferase</keyword>
<comment type="catalytic activity">
    <reaction evidence="1">
        <text>ATP + protein L-histidine = ADP + protein N-phospho-L-histidine.</text>
        <dbReference type="EC" id="2.7.13.3"/>
    </reaction>
</comment>
<feature type="transmembrane region" description="Helical" evidence="9">
    <location>
        <begin position="142"/>
        <end position="162"/>
    </location>
</feature>
<keyword evidence="5" id="KW-0547">Nucleotide-binding</keyword>
<evidence type="ECO:0000256" key="3">
    <source>
        <dbReference type="ARBA" id="ARBA00022553"/>
    </source>
</evidence>
<evidence type="ECO:0000256" key="5">
    <source>
        <dbReference type="ARBA" id="ARBA00022741"/>
    </source>
</evidence>
<evidence type="ECO:0000256" key="6">
    <source>
        <dbReference type="ARBA" id="ARBA00022777"/>
    </source>
</evidence>
<evidence type="ECO:0000256" key="4">
    <source>
        <dbReference type="ARBA" id="ARBA00022679"/>
    </source>
</evidence>
<dbReference type="Gene3D" id="1.20.5.1930">
    <property type="match status" value="1"/>
</dbReference>
<evidence type="ECO:0000313" key="12">
    <source>
        <dbReference type="Proteomes" id="UP001589643"/>
    </source>
</evidence>
<evidence type="ECO:0000256" key="8">
    <source>
        <dbReference type="ARBA" id="ARBA00023012"/>
    </source>
</evidence>
<keyword evidence="8" id="KW-0902">Two-component regulatory system</keyword>
<gene>
    <name evidence="11" type="ORF">AB7P39_05835</name>
</gene>
<keyword evidence="9" id="KW-0812">Transmembrane</keyword>
<feature type="transmembrane region" description="Helical" evidence="9">
    <location>
        <begin position="77"/>
        <end position="103"/>
    </location>
</feature>
<comment type="caution">
    <text evidence="11">The sequence shown here is derived from an EMBL/GenBank/DDBJ whole genome shotgun (WGS) entry which is preliminary data.</text>
</comment>
<protein>
    <recommendedName>
        <fullName evidence="2">histidine kinase</fullName>
        <ecNumber evidence="2">2.7.13.3</ecNumber>
    </recommendedName>
</protein>
<dbReference type="RefSeq" id="WP_378717606.1">
    <property type="nucleotide sequence ID" value="NZ_JBHLHV010000001.1"/>
</dbReference>